<keyword evidence="1" id="KW-1133">Transmembrane helix</keyword>
<protein>
    <recommendedName>
        <fullName evidence="4">ATP synthase subunit I</fullName>
    </recommendedName>
</protein>
<sequence>MNDPKVNSDFDDPRLPLKRAVQLGVKALLVIMLVSLAIWGGLKGLPGIWGVLIGAALGGGFVLCTALSVLFTAKSTPSTTIAVVLGGWLLKLVLLLGVLAVIREMDFYDTWALFLSVVAALVVTLGTEVWGIVTSKVTYVA</sequence>
<dbReference type="EMBL" id="JAUKFM010000004">
    <property type="protein sequence ID" value="MDN8620278.1"/>
    <property type="molecule type" value="Genomic_DNA"/>
</dbReference>
<organism evidence="2 3">
    <name type="scientific">Corynebacterium kefirresidentii</name>
    <dbReference type="NCBI Taxonomy" id="1979527"/>
    <lineage>
        <taxon>Bacteria</taxon>
        <taxon>Bacillati</taxon>
        <taxon>Actinomycetota</taxon>
        <taxon>Actinomycetes</taxon>
        <taxon>Mycobacteriales</taxon>
        <taxon>Corynebacteriaceae</taxon>
        <taxon>Corynebacterium</taxon>
    </lineage>
</organism>
<keyword evidence="3" id="KW-1185">Reference proteome</keyword>
<evidence type="ECO:0000313" key="2">
    <source>
        <dbReference type="EMBL" id="MDN8620278.1"/>
    </source>
</evidence>
<feature type="transmembrane region" description="Helical" evidence="1">
    <location>
        <begin position="111"/>
        <end position="133"/>
    </location>
</feature>
<accession>A0ABT8Q4U5</accession>
<proteinExistence type="predicted"/>
<keyword evidence="1" id="KW-0472">Membrane</keyword>
<feature type="transmembrane region" description="Helical" evidence="1">
    <location>
        <begin position="79"/>
        <end position="102"/>
    </location>
</feature>
<evidence type="ECO:0000256" key="1">
    <source>
        <dbReference type="SAM" id="Phobius"/>
    </source>
</evidence>
<evidence type="ECO:0000313" key="3">
    <source>
        <dbReference type="Proteomes" id="UP001174347"/>
    </source>
</evidence>
<dbReference type="RefSeq" id="WP_023021755.1">
    <property type="nucleotide sequence ID" value="NZ_CP067012.1"/>
</dbReference>
<dbReference type="Proteomes" id="UP001174347">
    <property type="component" value="Unassembled WGS sequence"/>
</dbReference>
<reference evidence="2" key="1">
    <citation type="submission" date="2023-07" db="EMBL/GenBank/DDBJ databases">
        <title>Insights into the diversity of cutaneous corynebacteria.</title>
        <authorList>
            <person name="Bruggemann H."/>
            <person name="Poehlein A."/>
        </authorList>
    </citation>
    <scope>NUCLEOTIDE SEQUENCE</scope>
    <source>
        <strain evidence="2">P7_F1</strain>
    </source>
</reference>
<comment type="caution">
    <text evidence="2">The sequence shown here is derived from an EMBL/GenBank/DDBJ whole genome shotgun (WGS) entry which is preliminary data.</text>
</comment>
<gene>
    <name evidence="2" type="ORF">Q0N36_06755</name>
</gene>
<feature type="transmembrane region" description="Helical" evidence="1">
    <location>
        <begin position="49"/>
        <end position="73"/>
    </location>
</feature>
<feature type="transmembrane region" description="Helical" evidence="1">
    <location>
        <begin position="20"/>
        <end position="42"/>
    </location>
</feature>
<dbReference type="GeneID" id="81706416"/>
<evidence type="ECO:0008006" key="4">
    <source>
        <dbReference type="Google" id="ProtNLM"/>
    </source>
</evidence>
<keyword evidence="1" id="KW-0812">Transmembrane</keyword>
<name>A0ABT8Q4U5_9CORY</name>